<evidence type="ECO:0000256" key="1">
    <source>
        <dbReference type="SAM" id="MobiDB-lite"/>
    </source>
</evidence>
<evidence type="ECO:0000256" key="2">
    <source>
        <dbReference type="SAM" id="SignalP"/>
    </source>
</evidence>
<feature type="chain" id="PRO_5038667795" evidence="2">
    <location>
        <begin position="28"/>
        <end position="203"/>
    </location>
</feature>
<organism evidence="3 4">
    <name type="scientific">Nocardioides soli</name>
    <dbReference type="NCBI Taxonomy" id="1036020"/>
    <lineage>
        <taxon>Bacteria</taxon>
        <taxon>Bacillati</taxon>
        <taxon>Actinomycetota</taxon>
        <taxon>Actinomycetes</taxon>
        <taxon>Propionibacteriales</taxon>
        <taxon>Nocardioidaceae</taxon>
        <taxon>Nocardioides</taxon>
    </lineage>
</organism>
<accession>A0A7W4VS23</accession>
<dbReference type="EMBL" id="JACHWR010000001">
    <property type="protein sequence ID" value="MBB3040762.1"/>
    <property type="molecule type" value="Genomic_DNA"/>
</dbReference>
<sequence>MSKRVRRGSRALAATVGTALVATLVLGGCSGGDDDPGAGPDDGASASTDPGEPPAVETQVSFGKVTGTLGRPARDRLSTDVRSVVDGWLDAAYVEGDYPRTDFADAWPGFTRGARAEAKRDADLMSNQDLGADIDGVEPVGRALRIDVLAVKRKPVGVTAHVILKFDTTGGTQERVKVAGRLYLTREGGGWQVFGYDVTKGAI</sequence>
<feature type="compositionally biased region" description="Low complexity" evidence="1">
    <location>
        <begin position="37"/>
        <end position="47"/>
    </location>
</feature>
<dbReference type="PROSITE" id="PS51257">
    <property type="entry name" value="PROKAR_LIPOPROTEIN"/>
    <property type="match status" value="1"/>
</dbReference>
<dbReference type="RefSeq" id="WP_183590756.1">
    <property type="nucleotide sequence ID" value="NZ_JACHWR010000001.1"/>
</dbReference>
<reference evidence="3 4" key="1">
    <citation type="submission" date="2020-08" db="EMBL/GenBank/DDBJ databases">
        <title>Sequencing the genomes of 1000 actinobacteria strains.</title>
        <authorList>
            <person name="Klenk H.-P."/>
        </authorList>
    </citation>
    <scope>NUCLEOTIDE SEQUENCE [LARGE SCALE GENOMIC DNA]</scope>
    <source>
        <strain evidence="3 4">DSM 105498</strain>
    </source>
</reference>
<comment type="caution">
    <text evidence="3">The sequence shown here is derived from an EMBL/GenBank/DDBJ whole genome shotgun (WGS) entry which is preliminary data.</text>
</comment>
<protein>
    <submittedName>
        <fullName evidence="3">Uncharacterized protein</fullName>
    </submittedName>
</protein>
<name>A0A7W4VS23_9ACTN</name>
<keyword evidence="4" id="KW-1185">Reference proteome</keyword>
<gene>
    <name evidence="3" type="ORF">FHU40_000563</name>
</gene>
<evidence type="ECO:0000313" key="4">
    <source>
        <dbReference type="Proteomes" id="UP000589626"/>
    </source>
</evidence>
<keyword evidence="2" id="KW-0732">Signal</keyword>
<feature type="signal peptide" evidence="2">
    <location>
        <begin position="1"/>
        <end position="27"/>
    </location>
</feature>
<dbReference type="Proteomes" id="UP000589626">
    <property type="component" value="Unassembled WGS sequence"/>
</dbReference>
<evidence type="ECO:0000313" key="3">
    <source>
        <dbReference type="EMBL" id="MBB3040762.1"/>
    </source>
</evidence>
<proteinExistence type="predicted"/>
<feature type="region of interest" description="Disordered" evidence="1">
    <location>
        <begin position="27"/>
        <end position="59"/>
    </location>
</feature>
<dbReference type="AlphaFoldDB" id="A0A7W4VS23"/>